<keyword evidence="1" id="KW-0808">Transferase</keyword>
<organism evidence="1 2">
    <name type="scientific">Streptomyces achmelvichensis</name>
    <dbReference type="NCBI Taxonomy" id="3134111"/>
    <lineage>
        <taxon>Bacteria</taxon>
        <taxon>Bacillati</taxon>
        <taxon>Actinomycetota</taxon>
        <taxon>Actinomycetes</taxon>
        <taxon>Kitasatosporales</taxon>
        <taxon>Streptomycetaceae</taxon>
        <taxon>Streptomyces</taxon>
    </lineage>
</organism>
<keyword evidence="2" id="KW-1185">Reference proteome</keyword>
<evidence type="ECO:0000313" key="1">
    <source>
        <dbReference type="EMBL" id="MEJ8635134.1"/>
    </source>
</evidence>
<evidence type="ECO:0000313" key="2">
    <source>
        <dbReference type="Proteomes" id="UP001377168"/>
    </source>
</evidence>
<accession>A0ACC6PUR1</accession>
<dbReference type="Proteomes" id="UP001377168">
    <property type="component" value="Unassembled WGS sequence"/>
</dbReference>
<keyword evidence="1" id="KW-0489">Methyltransferase</keyword>
<dbReference type="EC" id="2.1.1.-" evidence="1"/>
<dbReference type="EMBL" id="JBBKAJ010000022">
    <property type="protein sequence ID" value="MEJ8635134.1"/>
    <property type="molecule type" value="Genomic_DNA"/>
</dbReference>
<gene>
    <name evidence="1" type="ORF">WKI67_17255</name>
</gene>
<reference evidence="1" key="1">
    <citation type="submission" date="2024-03" db="EMBL/GenBank/DDBJ databases">
        <title>Novel Streptomyces species of biotechnological and ecological value are a feature of Machair soil.</title>
        <authorList>
            <person name="Prole J.R."/>
            <person name="Goodfellow M."/>
            <person name="Allenby N."/>
            <person name="Ward A.C."/>
        </authorList>
    </citation>
    <scope>NUCLEOTIDE SEQUENCE</scope>
    <source>
        <strain evidence="1">MS2.AVA.5</strain>
    </source>
</reference>
<name>A0ACC6PUR1_9ACTN</name>
<sequence>MTTRTNRMRGVAVAAIAAVRHPLDVADEFADVQEATRRHRRAHRCGAYAYGEGSLPATVAAAVGARRIVEVGTALGYTALAMAHAAPHARVETVEGDAEHVRLARAEIAGRGCADRVDVLHGTAESLLPGLPSDGYDLAFFDGFTPTAEIVGELHRLLRPGGTLLAGNLILGPSPAVGRHLGDPARWRTHSLGETALCVKRG</sequence>
<comment type="caution">
    <text evidence="1">The sequence shown here is derived from an EMBL/GenBank/DDBJ whole genome shotgun (WGS) entry which is preliminary data.</text>
</comment>
<protein>
    <submittedName>
        <fullName evidence="1">Class I SAM-dependent methyltransferase</fullName>
        <ecNumber evidence="1">2.1.1.-</ecNumber>
    </submittedName>
</protein>
<proteinExistence type="predicted"/>